<dbReference type="SUPFAM" id="SSF55383">
    <property type="entry name" value="Copper amine oxidase, domain N"/>
    <property type="match status" value="1"/>
</dbReference>
<dbReference type="RefSeq" id="WP_068663641.1">
    <property type="nucleotide sequence ID" value="NZ_LYPB01000058.1"/>
</dbReference>
<accession>A0A198AE70</accession>
<dbReference type="STRING" id="1850517.A8708_26390"/>
<feature type="coiled-coil region" evidence="1">
    <location>
        <begin position="96"/>
        <end position="123"/>
    </location>
</feature>
<dbReference type="EMBL" id="LYPB01000058">
    <property type="protein sequence ID" value="OAS19243.1"/>
    <property type="molecule type" value="Genomic_DNA"/>
</dbReference>
<dbReference type="Pfam" id="PF07833">
    <property type="entry name" value="Cu_amine_oxidN1"/>
    <property type="match status" value="1"/>
</dbReference>
<evidence type="ECO:0000313" key="4">
    <source>
        <dbReference type="Proteomes" id="UP000078454"/>
    </source>
</evidence>
<evidence type="ECO:0000259" key="2">
    <source>
        <dbReference type="Pfam" id="PF07833"/>
    </source>
</evidence>
<name>A0A198AE70_9BACL</name>
<evidence type="ECO:0000313" key="3">
    <source>
        <dbReference type="EMBL" id="OAS19243.1"/>
    </source>
</evidence>
<gene>
    <name evidence="3" type="ORF">A8708_26390</name>
</gene>
<reference evidence="3 4" key="1">
    <citation type="submission" date="2016-05" db="EMBL/GenBank/DDBJ databases">
        <title>Paenibacillus sp. 1ZS3-15 nov., isolated from the rhizosphere soil.</title>
        <authorList>
            <person name="Zhang X.X."/>
            <person name="Zhang J."/>
        </authorList>
    </citation>
    <scope>NUCLEOTIDE SEQUENCE [LARGE SCALE GENOMIC DNA]</scope>
    <source>
        <strain evidence="3 4">1ZS3-15</strain>
    </source>
</reference>
<protein>
    <recommendedName>
        <fullName evidence="2">Copper amine oxidase-like N-terminal domain-containing protein</fullName>
    </recommendedName>
</protein>
<organism evidence="3 4">
    <name type="scientific">Paenibacillus oryzisoli</name>
    <dbReference type="NCBI Taxonomy" id="1850517"/>
    <lineage>
        <taxon>Bacteria</taxon>
        <taxon>Bacillati</taxon>
        <taxon>Bacillota</taxon>
        <taxon>Bacilli</taxon>
        <taxon>Bacillales</taxon>
        <taxon>Paenibacillaceae</taxon>
        <taxon>Paenibacillus</taxon>
    </lineage>
</organism>
<keyword evidence="4" id="KW-1185">Reference proteome</keyword>
<keyword evidence="1" id="KW-0175">Coiled coil</keyword>
<dbReference type="OrthoDB" id="2665755at2"/>
<dbReference type="AlphaFoldDB" id="A0A198AE70"/>
<evidence type="ECO:0000256" key="1">
    <source>
        <dbReference type="SAM" id="Coils"/>
    </source>
</evidence>
<dbReference type="Proteomes" id="UP000078454">
    <property type="component" value="Unassembled WGS sequence"/>
</dbReference>
<dbReference type="InterPro" id="IPR036582">
    <property type="entry name" value="Mao_N_sf"/>
</dbReference>
<dbReference type="InterPro" id="IPR012854">
    <property type="entry name" value="Cu_amine_oxidase-like_N"/>
</dbReference>
<feature type="domain" description="Copper amine oxidase-like N-terminal" evidence="2">
    <location>
        <begin position="41"/>
        <end position="86"/>
    </location>
</feature>
<proteinExistence type="predicted"/>
<sequence>MKKFIIGLLVGVAITVAGSVYADEGLEKIEAYLRPSLPVTLNGEVLKLDSSPVMVDGSTYLKLRDVATVTGLTVNWNDATQTVELSNKGVSKVSELSTTTENLESLKNQRIDLDKRINELSKIIEPYGVVGTYDGKLGFKEKDETFFTAKASYDELSTQRNQIDAQITALEAQK</sequence>
<comment type="caution">
    <text evidence="3">The sequence shown here is derived from an EMBL/GenBank/DDBJ whole genome shotgun (WGS) entry which is preliminary data.</text>
</comment>